<comment type="similarity">
    <text evidence="2">Belongs to the 5'-nucleotidase family.</text>
</comment>
<dbReference type="PANTHER" id="PTHR11575:SF24">
    <property type="entry name" value="5'-NUCLEOTIDASE"/>
    <property type="match status" value="1"/>
</dbReference>
<dbReference type="InterPro" id="IPR029052">
    <property type="entry name" value="Metallo-depent_PP-like"/>
</dbReference>
<dbReference type="SUPFAM" id="SSF55816">
    <property type="entry name" value="5'-nucleotidase (syn. UDP-sugar hydrolase), C-terminal domain"/>
    <property type="match status" value="1"/>
</dbReference>
<dbReference type="InterPro" id="IPR006146">
    <property type="entry name" value="5'-Nucleotdase_CS"/>
</dbReference>
<sequence>MSATPHGLHKALLSLLVPMMVVSGTGNLTTLAQASDRPANVVRVTHQQPEDQYSSVLSEPNFQHRDRHHRHDIPVQFLGINDLHGGLDTSGKAYIGGKIYENTGNVSRLAAYLDQAQRQFRHVHLSRNTFRVQAGDMVGASPANSTLLAHEPTMHALRAMKFQIGTLGNHEFDQGLPEFNRILTGGRPGKDADKLIQRYPHLASKMQEVVANVVRKDNGKQPYGYRPYTIRTVRAHGRSAKVGFIGIETTELPTLTYERNYKDYKVLDEAKTIAKYDRILNAKGVKAVVVLAHRGVQNNKTSAWGNGVDILQRVNKLDPHNNVGLFVGAHTHMYGNVLVGKTHVVQALSSARAFDDTQGYINPKTGKFSALETHVYPVLSAKADPKTKSNRRVARIIKDANRRVAGKINAVIGKAASAEAIKQASTANGESPVGELVVDGQLFEAQKNGLKADFAMTNSGGVRSSLNVDANQAITWGAAQAVQPFGNVLQVVEMTGAQVIKALNNQYSGGFKELQVAGLRYTFAAQGKTKQVVQVTKADGQPLDPQATYRVVINDFLHGNKSFTFQGTKIVGSLASDTEVFVQYVKDMQAAGKPIVAPQANRKVFVKADAAVLGTTLPNAQPAA</sequence>
<comment type="caution">
    <text evidence="5">The sequence shown here is derived from an EMBL/GenBank/DDBJ whole genome shotgun (WGS) entry which is preliminary data.</text>
</comment>
<dbReference type="GO" id="GO:0000166">
    <property type="term" value="F:nucleotide binding"/>
    <property type="evidence" value="ECO:0007669"/>
    <property type="project" value="UniProtKB-KW"/>
</dbReference>
<dbReference type="Gene3D" id="3.90.780.10">
    <property type="entry name" value="5'-Nucleotidase, C-terminal domain"/>
    <property type="match status" value="1"/>
</dbReference>
<dbReference type="InterPro" id="IPR004843">
    <property type="entry name" value="Calcineurin-like_PHP"/>
</dbReference>
<dbReference type="GO" id="GO:0009166">
    <property type="term" value="P:nucleotide catabolic process"/>
    <property type="evidence" value="ECO:0007669"/>
    <property type="project" value="InterPro"/>
</dbReference>
<dbReference type="SUPFAM" id="SSF56300">
    <property type="entry name" value="Metallo-dependent phosphatases"/>
    <property type="match status" value="1"/>
</dbReference>
<dbReference type="EMBL" id="JAVLAM010000001">
    <property type="protein sequence ID" value="MDT7014391.1"/>
    <property type="molecule type" value="Genomic_DNA"/>
</dbReference>
<dbReference type="Gene3D" id="3.60.21.10">
    <property type="match status" value="1"/>
</dbReference>
<dbReference type="GO" id="GO:0046872">
    <property type="term" value="F:metal ion binding"/>
    <property type="evidence" value="ECO:0007669"/>
    <property type="project" value="InterPro"/>
</dbReference>
<dbReference type="GO" id="GO:0008768">
    <property type="term" value="F:UDP-sugar diphosphatase activity"/>
    <property type="evidence" value="ECO:0007669"/>
    <property type="project" value="TreeGrafter"/>
</dbReference>
<keyword evidence="2" id="KW-0547">Nucleotide-binding</keyword>
<protein>
    <submittedName>
        <fullName evidence="5">Bifunctional metallophosphatase/5'-nucleotidase</fullName>
    </submittedName>
</protein>
<dbReference type="GO" id="GO:0008253">
    <property type="term" value="F:5'-nucleotidase activity"/>
    <property type="evidence" value="ECO:0007669"/>
    <property type="project" value="TreeGrafter"/>
</dbReference>
<feature type="domain" description="5'-Nucleotidase C-terminal" evidence="4">
    <location>
        <begin position="411"/>
        <end position="564"/>
    </location>
</feature>
<gene>
    <name evidence="5" type="ORF">RI532_08210</name>
</gene>
<dbReference type="Pfam" id="PF02872">
    <property type="entry name" value="5_nucleotid_C"/>
    <property type="match status" value="1"/>
</dbReference>
<reference evidence="5" key="1">
    <citation type="submission" date="2023-08" db="EMBL/GenBank/DDBJ databases">
        <authorList>
            <person name="Page C.A."/>
            <person name="Perez-Diaz I.M."/>
        </authorList>
    </citation>
    <scope>NUCLEOTIDE SEQUENCE</scope>
    <source>
        <strain evidence="5">3.8.38</strain>
    </source>
</reference>
<dbReference type="InterPro" id="IPR008334">
    <property type="entry name" value="5'-Nucleotdase_C"/>
</dbReference>
<dbReference type="AlphaFoldDB" id="A0AAW8W824"/>
<dbReference type="PRINTS" id="PR01607">
    <property type="entry name" value="APYRASEFAMLY"/>
</dbReference>
<evidence type="ECO:0000259" key="4">
    <source>
        <dbReference type="Pfam" id="PF02872"/>
    </source>
</evidence>
<evidence type="ECO:0000256" key="1">
    <source>
        <dbReference type="ARBA" id="ARBA00022729"/>
    </source>
</evidence>
<evidence type="ECO:0000259" key="3">
    <source>
        <dbReference type="Pfam" id="PF00149"/>
    </source>
</evidence>
<dbReference type="PANTHER" id="PTHR11575">
    <property type="entry name" value="5'-NUCLEOTIDASE-RELATED"/>
    <property type="match status" value="1"/>
</dbReference>
<organism evidence="5 6">
    <name type="scientific">Levilactobacillus namurensis</name>
    <dbReference type="NCBI Taxonomy" id="380393"/>
    <lineage>
        <taxon>Bacteria</taxon>
        <taxon>Bacillati</taxon>
        <taxon>Bacillota</taxon>
        <taxon>Bacilli</taxon>
        <taxon>Lactobacillales</taxon>
        <taxon>Lactobacillaceae</taxon>
        <taxon>Levilactobacillus</taxon>
    </lineage>
</organism>
<evidence type="ECO:0000256" key="2">
    <source>
        <dbReference type="RuleBase" id="RU362119"/>
    </source>
</evidence>
<name>A0AAW8W824_9LACO</name>
<evidence type="ECO:0000313" key="5">
    <source>
        <dbReference type="EMBL" id="MDT7014391.1"/>
    </source>
</evidence>
<keyword evidence="1" id="KW-0732">Signal</keyword>
<dbReference type="InterPro" id="IPR006179">
    <property type="entry name" value="5_nucleotidase/apyrase"/>
</dbReference>
<dbReference type="InterPro" id="IPR036907">
    <property type="entry name" value="5'-Nucleotdase_C_sf"/>
</dbReference>
<keyword evidence="2" id="KW-0378">Hydrolase</keyword>
<dbReference type="Proteomes" id="UP001254075">
    <property type="component" value="Unassembled WGS sequence"/>
</dbReference>
<dbReference type="PROSITE" id="PS00786">
    <property type="entry name" value="5_NUCLEOTIDASE_2"/>
    <property type="match status" value="1"/>
</dbReference>
<dbReference type="RefSeq" id="WP_313845106.1">
    <property type="nucleotide sequence ID" value="NZ_JAVLAM010000001.1"/>
</dbReference>
<accession>A0AAW8W824</accession>
<dbReference type="GO" id="GO:0030288">
    <property type="term" value="C:outer membrane-bounded periplasmic space"/>
    <property type="evidence" value="ECO:0007669"/>
    <property type="project" value="TreeGrafter"/>
</dbReference>
<dbReference type="Pfam" id="PF00149">
    <property type="entry name" value="Metallophos"/>
    <property type="match status" value="1"/>
</dbReference>
<feature type="domain" description="Calcineurin-like phosphoesterase" evidence="3">
    <location>
        <begin position="77"/>
        <end position="334"/>
    </location>
</feature>
<evidence type="ECO:0000313" key="6">
    <source>
        <dbReference type="Proteomes" id="UP001254075"/>
    </source>
</evidence>
<proteinExistence type="inferred from homology"/>